<sequence>MHSFRWWSAFSKRGCGLGLFFALYTLSVQAVVNVDATRVVLNAGDKSVSLPLLNDEQRPALVQVWVDTGDPAISPDRVQTPVVILPPVFRMQPGEMREVRILLTDRGSLSRRLETLYWLNIYQIPPAATPDKKEGKQMVILPLRIRMKLFIRPDGVMPLTQADGEKLIFTLDNGQLKVQNPTPWHMSLAMLSCGSSRASGVVVSPESTFLMPLSQADGRCPRVDYAVINDTGHQWHYSRQIIR</sequence>
<dbReference type="InterPro" id="IPR016147">
    <property type="entry name" value="Pili_assmbl_chaperone_N"/>
</dbReference>
<dbReference type="EMBL" id="CP046115">
    <property type="protein sequence ID" value="QGN36746.1"/>
    <property type="molecule type" value="Genomic_DNA"/>
</dbReference>
<evidence type="ECO:0000313" key="8">
    <source>
        <dbReference type="EMBL" id="QGN36746.1"/>
    </source>
</evidence>
<dbReference type="GO" id="GO:0071555">
    <property type="term" value="P:cell wall organization"/>
    <property type="evidence" value="ECO:0007669"/>
    <property type="project" value="InterPro"/>
</dbReference>
<proteinExistence type="inferred from homology"/>
<organism evidence="8 9">
    <name type="scientific">Klebsiella oxytoca</name>
    <dbReference type="NCBI Taxonomy" id="571"/>
    <lineage>
        <taxon>Bacteria</taxon>
        <taxon>Pseudomonadati</taxon>
        <taxon>Pseudomonadota</taxon>
        <taxon>Gammaproteobacteria</taxon>
        <taxon>Enterobacterales</taxon>
        <taxon>Enterobacteriaceae</taxon>
        <taxon>Klebsiella/Raoultella group</taxon>
        <taxon>Klebsiella</taxon>
    </lineage>
</organism>
<gene>
    <name evidence="8" type="ORF">GJ746_05320</name>
</gene>
<evidence type="ECO:0000313" key="9">
    <source>
        <dbReference type="Proteomes" id="UP000427108"/>
    </source>
</evidence>
<dbReference type="InterPro" id="IPR008962">
    <property type="entry name" value="PapD-like_sf"/>
</dbReference>
<keyword evidence="4" id="KW-0574">Periplasm</keyword>
<evidence type="ECO:0000259" key="7">
    <source>
        <dbReference type="Pfam" id="PF02753"/>
    </source>
</evidence>
<dbReference type="InterPro" id="IPR036316">
    <property type="entry name" value="Pili_assmbl_chap_C_dom_sf"/>
</dbReference>
<comment type="similarity">
    <text evidence="2">Belongs to the periplasmic pilus chaperone family.</text>
</comment>
<feature type="domain" description="Pili assembly chaperone N-terminal" evidence="6">
    <location>
        <begin position="32"/>
        <end position="156"/>
    </location>
</feature>
<evidence type="ECO:0000256" key="4">
    <source>
        <dbReference type="ARBA" id="ARBA00022764"/>
    </source>
</evidence>
<comment type="subcellular location">
    <subcellularLocation>
        <location evidence="1">Periplasm</location>
    </subcellularLocation>
</comment>
<keyword evidence="3" id="KW-0732">Signal</keyword>
<dbReference type="SUPFAM" id="SSF49584">
    <property type="entry name" value="Periplasmic chaperone C-domain"/>
    <property type="match status" value="1"/>
</dbReference>
<dbReference type="PRINTS" id="PR00969">
    <property type="entry name" value="CHAPERONPILI"/>
</dbReference>
<reference evidence="8 9" key="1">
    <citation type="submission" date="2019-11" db="EMBL/GenBank/DDBJ databases">
        <title>Isolation and Application of One Kind of P-Hydroxybenzoic Acid Degrading Bacterium in Mitigating Cropping Obstacle of Cucumber.</title>
        <authorList>
            <person name="Wu F."/>
            <person name="An Y."/>
        </authorList>
    </citation>
    <scope>NUCLEOTIDE SEQUENCE [LARGE SCALE GENOMIC DNA]</scope>
    <source>
        <strain evidence="8 9">P620</strain>
    </source>
</reference>
<dbReference type="PANTHER" id="PTHR30251:SF7">
    <property type="entry name" value="FIMBRIAE CHAPARONE"/>
    <property type="match status" value="1"/>
</dbReference>
<accession>A0A6B8MPB0</accession>
<feature type="domain" description="Pili assembly chaperone C-terminal" evidence="7">
    <location>
        <begin position="178"/>
        <end position="233"/>
    </location>
</feature>
<keyword evidence="5" id="KW-0143">Chaperone</keyword>
<evidence type="ECO:0000256" key="2">
    <source>
        <dbReference type="ARBA" id="ARBA00007399"/>
    </source>
</evidence>
<dbReference type="InterPro" id="IPR013783">
    <property type="entry name" value="Ig-like_fold"/>
</dbReference>
<dbReference type="SUPFAM" id="SSF49354">
    <property type="entry name" value="PapD-like"/>
    <property type="match status" value="1"/>
</dbReference>
<protein>
    <submittedName>
        <fullName evidence="8">Fimbria/pilus periplasmic chaperone</fullName>
    </submittedName>
</protein>
<dbReference type="InterPro" id="IPR050643">
    <property type="entry name" value="Periplasmic_pilus_chap"/>
</dbReference>
<dbReference type="PANTHER" id="PTHR30251">
    <property type="entry name" value="PILUS ASSEMBLY CHAPERONE"/>
    <property type="match status" value="1"/>
</dbReference>
<dbReference type="Pfam" id="PF02753">
    <property type="entry name" value="PapD_C"/>
    <property type="match status" value="1"/>
</dbReference>
<evidence type="ECO:0000259" key="6">
    <source>
        <dbReference type="Pfam" id="PF00345"/>
    </source>
</evidence>
<name>A0A6B8MPB0_KLEOX</name>
<evidence type="ECO:0000256" key="3">
    <source>
        <dbReference type="ARBA" id="ARBA00022729"/>
    </source>
</evidence>
<dbReference type="OrthoDB" id="9131059at2"/>
<evidence type="ECO:0000256" key="1">
    <source>
        <dbReference type="ARBA" id="ARBA00004418"/>
    </source>
</evidence>
<dbReference type="Gene3D" id="2.60.40.10">
    <property type="entry name" value="Immunoglobulins"/>
    <property type="match status" value="2"/>
</dbReference>
<dbReference type="InterPro" id="IPR016148">
    <property type="entry name" value="Pili_assmbl_chaperone_C"/>
</dbReference>
<dbReference type="Proteomes" id="UP000427108">
    <property type="component" value="Chromosome"/>
</dbReference>
<evidence type="ECO:0000256" key="5">
    <source>
        <dbReference type="ARBA" id="ARBA00023186"/>
    </source>
</evidence>
<dbReference type="InterPro" id="IPR001829">
    <property type="entry name" value="Pili_assmbl_chaperone_bac"/>
</dbReference>
<dbReference type="GO" id="GO:0030288">
    <property type="term" value="C:outer membrane-bounded periplasmic space"/>
    <property type="evidence" value="ECO:0007669"/>
    <property type="project" value="InterPro"/>
</dbReference>
<dbReference type="Pfam" id="PF00345">
    <property type="entry name" value="PapD_N"/>
    <property type="match status" value="1"/>
</dbReference>
<dbReference type="AlphaFoldDB" id="A0A6B8MPB0"/>
<dbReference type="RefSeq" id="WP_154679248.1">
    <property type="nucleotide sequence ID" value="NZ_CP046115.1"/>
</dbReference>